<dbReference type="PANTHER" id="PTHR45973">
    <property type="entry name" value="PROTEIN PHOSPHATASE 1 REGULATORY SUBUNIT SDS22-RELATED"/>
    <property type="match status" value="1"/>
</dbReference>
<dbReference type="InterPro" id="IPR050576">
    <property type="entry name" value="Cilia_flagella_integrity"/>
</dbReference>
<accession>A0A0N0P804</accession>
<reference evidence="4 5" key="1">
    <citation type="journal article" date="2015" name="PLoS Pathog.">
        <title>Leptomonas seymouri: Adaptations to the Dixenous Life Cycle Analyzed by Genome Sequencing, Transcriptome Profiling and Co-infection with Leishmania donovani.</title>
        <authorList>
            <person name="Kraeva N."/>
            <person name="Butenko A."/>
            <person name="Hlavacova J."/>
            <person name="Kostygov A."/>
            <person name="Myskova J."/>
            <person name="Grybchuk D."/>
            <person name="Lestinova T."/>
            <person name="Votypka J."/>
            <person name="Volf P."/>
            <person name="Opperdoes F."/>
            <person name="Flegontov P."/>
            <person name="Lukes J."/>
            <person name="Yurchenko V."/>
        </authorList>
    </citation>
    <scope>NUCLEOTIDE SEQUENCE [LARGE SCALE GENOMIC DNA]</scope>
    <source>
        <strain evidence="4 5">ATCC 30220</strain>
    </source>
</reference>
<keyword evidence="5" id="KW-1185">Reference proteome</keyword>
<dbReference type="AlphaFoldDB" id="A0A0N0P804"/>
<comment type="caution">
    <text evidence="4">The sequence shown here is derived from an EMBL/GenBank/DDBJ whole genome shotgun (WGS) entry which is preliminary data.</text>
</comment>
<feature type="compositionally biased region" description="Polar residues" evidence="3">
    <location>
        <begin position="511"/>
        <end position="527"/>
    </location>
</feature>
<evidence type="ECO:0000256" key="1">
    <source>
        <dbReference type="ARBA" id="ARBA00022614"/>
    </source>
</evidence>
<dbReference type="Proteomes" id="UP000038009">
    <property type="component" value="Unassembled WGS sequence"/>
</dbReference>
<feature type="compositionally biased region" description="Basic and acidic residues" evidence="3">
    <location>
        <begin position="343"/>
        <end position="352"/>
    </location>
</feature>
<feature type="compositionally biased region" description="Polar residues" evidence="3">
    <location>
        <begin position="542"/>
        <end position="551"/>
    </location>
</feature>
<feature type="region of interest" description="Disordered" evidence="3">
    <location>
        <begin position="511"/>
        <end position="555"/>
    </location>
</feature>
<dbReference type="PROSITE" id="PS51450">
    <property type="entry name" value="LRR"/>
    <property type="match status" value="3"/>
</dbReference>
<evidence type="ECO:0008006" key="6">
    <source>
        <dbReference type="Google" id="ProtNLM"/>
    </source>
</evidence>
<feature type="region of interest" description="Disordered" evidence="3">
    <location>
        <begin position="343"/>
        <end position="366"/>
    </location>
</feature>
<dbReference type="Pfam" id="PF13855">
    <property type="entry name" value="LRR_8"/>
    <property type="match status" value="1"/>
</dbReference>
<evidence type="ECO:0000313" key="5">
    <source>
        <dbReference type="Proteomes" id="UP000038009"/>
    </source>
</evidence>
<dbReference type="SUPFAM" id="SSF52058">
    <property type="entry name" value="L domain-like"/>
    <property type="match status" value="1"/>
</dbReference>
<evidence type="ECO:0000256" key="3">
    <source>
        <dbReference type="SAM" id="MobiDB-lite"/>
    </source>
</evidence>
<gene>
    <name evidence="4" type="ORF">ABL78_1923</name>
</gene>
<dbReference type="Gene3D" id="3.80.10.10">
    <property type="entry name" value="Ribonuclease Inhibitor"/>
    <property type="match status" value="2"/>
</dbReference>
<evidence type="ECO:0000313" key="4">
    <source>
        <dbReference type="EMBL" id="KPI88957.1"/>
    </source>
</evidence>
<dbReference type="PANTHER" id="PTHR45973:SF26">
    <property type="entry name" value="LEUCINE-RICH REPEAT-CONTAINING PROTEIN ODA7"/>
    <property type="match status" value="1"/>
</dbReference>
<keyword evidence="2" id="KW-0677">Repeat</keyword>
<keyword evidence="1" id="KW-0433">Leucine-rich repeat</keyword>
<dbReference type="InterPro" id="IPR001611">
    <property type="entry name" value="Leu-rich_rpt"/>
</dbReference>
<proteinExistence type="predicted"/>
<dbReference type="InterPro" id="IPR032675">
    <property type="entry name" value="LRR_dom_sf"/>
</dbReference>
<protein>
    <recommendedName>
        <fullName evidence="6">Outer row dynein-assembly protein 7</fullName>
    </recommendedName>
</protein>
<evidence type="ECO:0000256" key="2">
    <source>
        <dbReference type="ARBA" id="ARBA00022737"/>
    </source>
</evidence>
<dbReference type="VEuPathDB" id="TriTrypDB:Lsey_0035_0160"/>
<dbReference type="EMBL" id="LJSK01000035">
    <property type="protein sequence ID" value="KPI88957.1"/>
    <property type="molecule type" value="Genomic_DNA"/>
</dbReference>
<dbReference type="OrthoDB" id="1904536at2759"/>
<organism evidence="4 5">
    <name type="scientific">Leptomonas seymouri</name>
    <dbReference type="NCBI Taxonomy" id="5684"/>
    <lineage>
        <taxon>Eukaryota</taxon>
        <taxon>Discoba</taxon>
        <taxon>Euglenozoa</taxon>
        <taxon>Kinetoplastea</taxon>
        <taxon>Metakinetoplastina</taxon>
        <taxon>Trypanosomatida</taxon>
        <taxon>Trypanosomatidae</taxon>
        <taxon>Leishmaniinae</taxon>
        <taxon>Leptomonas</taxon>
    </lineage>
</organism>
<sequence>MAEMTKEAIVASCKANGGYAAPHLNDQLFLHCKGFTEIKNLESYRDVKVLWLEQNALSELSGLEEQKEKLVSLFLQNNFIRSLTSLTATLSGLRVLNVSHNYLSSLKGIAAACPLLETLQASHNQLTSLEVCEELWQLAGSLTSVDLSFNRIETYRAPKESPADTTAPATLPASSSADDDIHIINPADGAAMVDAAPVPAAAETRADVSVPSEVKGGIEDPLALVRFFQHLPLVSVIYMQGNGLSHRLRSYRRNMIRHLPALSYLDERPVFPEERRVVEAWGRGGEEMEAAERAAIREEKRAHLTQCVKVLTEQRESQKAVRDRLTRQFEERRTRELEDLTQRRRRDRDNRTALETAEDAAREAEEKVEQDARWDLEDAFRLAHERLTAEERTHRHAYEQHVAVTRAAEEAVAEEGEEKGAPQGHLEMSAAEAVKVLEDAGRAPACAAVLTQRRSVDGATAAHEFAEAARSVKVTSALAELLQSDDDILKDMESEIEHVLFDLGSVGRKSSSCAGASHADPTTTASSALPKENGVDEALPGSYSSQQVTDRTTLRLKRDVHAAVSNVSSRLRAQQRHSGSGLEREEIWKRFEQWEARRASLSAKN</sequence>
<dbReference type="OMA" id="HYRRNMI"/>
<name>A0A0N0P804_LEPSE</name>